<name>A0A368XE36_9BURK</name>
<proteinExistence type="inferred from homology"/>
<reference evidence="6 7" key="1">
    <citation type="submission" date="2018-07" db="EMBL/GenBank/DDBJ databases">
        <title>Genomic Encyclopedia of Type Strains, Phase IV (KMG-IV): sequencing the most valuable type-strain genomes for metagenomic binning, comparative biology and taxonomic classification.</title>
        <authorList>
            <person name="Goeker M."/>
        </authorList>
    </citation>
    <scope>NUCLEOTIDE SEQUENCE [LARGE SCALE GENOMIC DNA]</scope>
    <source>
        <strain evidence="6 7">DSM 21634</strain>
    </source>
</reference>
<organism evidence="6 7">
    <name type="scientific">Pseudorhodoferax soli</name>
    <dbReference type="NCBI Taxonomy" id="545864"/>
    <lineage>
        <taxon>Bacteria</taxon>
        <taxon>Pseudomonadati</taxon>
        <taxon>Pseudomonadota</taxon>
        <taxon>Betaproteobacteria</taxon>
        <taxon>Burkholderiales</taxon>
        <taxon>Comamonadaceae</taxon>
    </lineage>
</organism>
<dbReference type="InterPro" id="IPR037150">
    <property type="entry name" value="H-NS_C_dom_sf"/>
</dbReference>
<dbReference type="GO" id="GO:0003677">
    <property type="term" value="F:DNA binding"/>
    <property type="evidence" value="ECO:0007669"/>
    <property type="project" value="UniProtKB-KW"/>
</dbReference>
<accession>A0A368XE36</accession>
<dbReference type="SUPFAM" id="SSF81273">
    <property type="entry name" value="H-NS histone-like proteins"/>
    <property type="match status" value="1"/>
</dbReference>
<dbReference type="AlphaFoldDB" id="A0A368XE36"/>
<gene>
    <name evidence="6" type="ORF">DES41_111180</name>
</gene>
<evidence type="ECO:0000256" key="4">
    <source>
        <dbReference type="ARBA" id="ARBA00023125"/>
    </source>
</evidence>
<comment type="subcellular location">
    <subcellularLocation>
        <location evidence="1">Cytoplasm</location>
        <location evidence="1">Nucleoid</location>
    </subcellularLocation>
</comment>
<evidence type="ECO:0000313" key="7">
    <source>
        <dbReference type="Proteomes" id="UP000252884"/>
    </source>
</evidence>
<keyword evidence="4 6" id="KW-0238">DNA-binding</keyword>
<dbReference type="InterPro" id="IPR027444">
    <property type="entry name" value="H-NS_C_dom"/>
</dbReference>
<dbReference type="GO" id="GO:0009295">
    <property type="term" value="C:nucleoid"/>
    <property type="evidence" value="ECO:0007669"/>
    <property type="project" value="UniProtKB-SubCell"/>
</dbReference>
<dbReference type="Pfam" id="PF00816">
    <property type="entry name" value="Histone_HNS"/>
    <property type="match status" value="1"/>
</dbReference>
<protein>
    <submittedName>
        <fullName evidence="6">DNA-binding protein H-NS</fullName>
    </submittedName>
</protein>
<dbReference type="PANTHER" id="PTHR38097:SF2">
    <property type="entry name" value="DNA-BINDING PROTEIN STPA"/>
    <property type="match status" value="1"/>
</dbReference>
<dbReference type="RefSeq" id="WP_245965952.1">
    <property type="nucleotide sequence ID" value="NZ_QPJK01000011.1"/>
</dbReference>
<evidence type="ECO:0000256" key="3">
    <source>
        <dbReference type="ARBA" id="ARBA00022490"/>
    </source>
</evidence>
<evidence type="ECO:0000256" key="1">
    <source>
        <dbReference type="ARBA" id="ARBA00004453"/>
    </source>
</evidence>
<comment type="caution">
    <text evidence="6">The sequence shown here is derived from an EMBL/GenBank/DDBJ whole genome shotgun (WGS) entry which is preliminary data.</text>
</comment>
<sequence>MQKQIAELQSKAEALKEQEVRDVIGRIREAIAVYGLTPDDLFGGTKGKGRAAKVKAAPGAKAANVAKYKDPATGKTWTGVGKRPGWYVAAVESGVNPQTLAV</sequence>
<comment type="similarity">
    <text evidence="2">Belongs to the histone-like protein H-NS family.</text>
</comment>
<keyword evidence="3" id="KW-0963">Cytoplasm</keyword>
<evidence type="ECO:0000313" key="6">
    <source>
        <dbReference type="EMBL" id="RCW66222.1"/>
    </source>
</evidence>
<evidence type="ECO:0000259" key="5">
    <source>
        <dbReference type="SMART" id="SM00528"/>
    </source>
</evidence>
<feature type="domain" description="DNA-binding protein H-NS-like C-terminal" evidence="5">
    <location>
        <begin position="58"/>
        <end position="102"/>
    </location>
</feature>
<evidence type="ECO:0000256" key="2">
    <source>
        <dbReference type="ARBA" id="ARBA00010610"/>
    </source>
</evidence>
<keyword evidence="7" id="KW-1185">Reference proteome</keyword>
<dbReference type="SMART" id="SM00528">
    <property type="entry name" value="HNS"/>
    <property type="match status" value="1"/>
</dbReference>
<dbReference type="PANTHER" id="PTHR38097">
    <property type="match status" value="1"/>
</dbReference>
<dbReference type="Gene3D" id="4.10.430.10">
    <property type="entry name" value="Histone-like protein H-NS, C-terminal domain"/>
    <property type="match status" value="1"/>
</dbReference>
<dbReference type="Proteomes" id="UP000252884">
    <property type="component" value="Unassembled WGS sequence"/>
</dbReference>
<dbReference type="EMBL" id="QPJK01000011">
    <property type="protein sequence ID" value="RCW66222.1"/>
    <property type="molecule type" value="Genomic_DNA"/>
</dbReference>